<dbReference type="NCBIfam" id="TIGR03534">
    <property type="entry name" value="RF_mod_PrmC"/>
    <property type="match status" value="1"/>
</dbReference>
<dbReference type="EMBL" id="FWFW01000002">
    <property type="protein sequence ID" value="SLN22651.1"/>
    <property type="molecule type" value="Genomic_DNA"/>
</dbReference>
<feature type="binding site" evidence="5">
    <location>
        <position position="145"/>
    </location>
    <ligand>
        <name>S-adenosyl-L-methionine</name>
        <dbReference type="ChEBI" id="CHEBI:59789"/>
    </ligand>
</feature>
<feature type="binding site" evidence="5">
    <location>
        <position position="174"/>
    </location>
    <ligand>
        <name>S-adenosyl-L-methionine</name>
        <dbReference type="ChEBI" id="CHEBI:59789"/>
    </ligand>
</feature>
<evidence type="ECO:0000313" key="9">
    <source>
        <dbReference type="Proteomes" id="UP000193307"/>
    </source>
</evidence>
<evidence type="ECO:0000256" key="5">
    <source>
        <dbReference type="HAMAP-Rule" id="MF_02126"/>
    </source>
</evidence>
<dbReference type="PANTHER" id="PTHR18895">
    <property type="entry name" value="HEMK METHYLTRANSFERASE"/>
    <property type="match status" value="1"/>
</dbReference>
<dbReference type="Pfam" id="PF05175">
    <property type="entry name" value="MTS"/>
    <property type="match status" value="1"/>
</dbReference>
<keyword evidence="2 5" id="KW-0808">Transferase</keyword>
<comment type="catalytic activity">
    <reaction evidence="4 5">
        <text>L-glutaminyl-[peptide chain release factor] + S-adenosyl-L-methionine = N(5)-methyl-L-glutaminyl-[peptide chain release factor] + S-adenosyl-L-homocysteine + H(+)</text>
        <dbReference type="Rhea" id="RHEA:42896"/>
        <dbReference type="Rhea" id="RHEA-COMP:10271"/>
        <dbReference type="Rhea" id="RHEA-COMP:10272"/>
        <dbReference type="ChEBI" id="CHEBI:15378"/>
        <dbReference type="ChEBI" id="CHEBI:30011"/>
        <dbReference type="ChEBI" id="CHEBI:57856"/>
        <dbReference type="ChEBI" id="CHEBI:59789"/>
        <dbReference type="ChEBI" id="CHEBI:61891"/>
        <dbReference type="EC" id="2.1.1.297"/>
    </reaction>
</comment>
<dbReference type="GO" id="GO:0032259">
    <property type="term" value="P:methylation"/>
    <property type="evidence" value="ECO:0007669"/>
    <property type="project" value="UniProtKB-KW"/>
</dbReference>
<evidence type="ECO:0000256" key="2">
    <source>
        <dbReference type="ARBA" id="ARBA00022679"/>
    </source>
</evidence>
<dbReference type="Gene3D" id="3.40.50.150">
    <property type="entry name" value="Vaccinia Virus protein VP39"/>
    <property type="match status" value="1"/>
</dbReference>
<feature type="binding site" evidence="5">
    <location>
        <begin position="122"/>
        <end position="126"/>
    </location>
    <ligand>
        <name>S-adenosyl-L-methionine</name>
        <dbReference type="ChEBI" id="CHEBI:59789"/>
    </ligand>
</feature>
<reference evidence="8 9" key="1">
    <citation type="submission" date="2017-03" db="EMBL/GenBank/DDBJ databases">
        <authorList>
            <person name="Afonso C.L."/>
            <person name="Miller P.J."/>
            <person name="Scott M.A."/>
            <person name="Spackman E."/>
            <person name="Goraichik I."/>
            <person name="Dimitrov K.M."/>
            <person name="Suarez D.L."/>
            <person name="Swayne D.E."/>
        </authorList>
    </citation>
    <scope>NUCLEOTIDE SEQUENCE [LARGE SCALE GENOMIC DNA]</scope>
    <source>
        <strain evidence="8 9">CECT 7971</strain>
    </source>
</reference>
<dbReference type="GO" id="GO:0003676">
    <property type="term" value="F:nucleic acid binding"/>
    <property type="evidence" value="ECO:0007669"/>
    <property type="project" value="InterPro"/>
</dbReference>
<dbReference type="InterPro" id="IPR029063">
    <property type="entry name" value="SAM-dependent_MTases_sf"/>
</dbReference>
<dbReference type="InterPro" id="IPR004556">
    <property type="entry name" value="HemK-like"/>
</dbReference>
<evidence type="ECO:0000259" key="6">
    <source>
        <dbReference type="Pfam" id="PF05175"/>
    </source>
</evidence>
<gene>
    <name evidence="5 8" type="primary">prmC</name>
    <name evidence="8" type="ORF">PAM7971_00699</name>
</gene>
<feature type="binding site" evidence="5">
    <location>
        <begin position="188"/>
        <end position="191"/>
    </location>
    <ligand>
        <name>substrate</name>
    </ligand>
</feature>
<dbReference type="InterPro" id="IPR002052">
    <property type="entry name" value="DNA_methylase_N6_adenine_CS"/>
</dbReference>
<dbReference type="HAMAP" id="MF_02126">
    <property type="entry name" value="RF_methyltr_PrmC"/>
    <property type="match status" value="1"/>
</dbReference>
<dbReference type="AlphaFoldDB" id="A0A1Y5RTV9"/>
<evidence type="ECO:0000256" key="3">
    <source>
        <dbReference type="ARBA" id="ARBA00022691"/>
    </source>
</evidence>
<dbReference type="SUPFAM" id="SSF53335">
    <property type="entry name" value="S-adenosyl-L-methionine-dependent methyltransferases"/>
    <property type="match status" value="1"/>
</dbReference>
<evidence type="ECO:0000256" key="4">
    <source>
        <dbReference type="ARBA" id="ARBA00048391"/>
    </source>
</evidence>
<dbReference type="InterPro" id="IPR040758">
    <property type="entry name" value="PrmC_N"/>
</dbReference>
<keyword evidence="9" id="KW-1185">Reference proteome</keyword>
<evidence type="ECO:0000256" key="1">
    <source>
        <dbReference type="ARBA" id="ARBA00022603"/>
    </source>
</evidence>
<feature type="domain" description="Release factor glutamine methyltransferase N-terminal" evidence="7">
    <location>
        <begin position="12"/>
        <end position="81"/>
    </location>
</feature>
<dbReference type="Pfam" id="PF17827">
    <property type="entry name" value="PrmC_N"/>
    <property type="match status" value="1"/>
</dbReference>
<protein>
    <recommendedName>
        <fullName evidence="5">Release factor glutamine methyltransferase</fullName>
        <shortName evidence="5">RF MTase</shortName>
        <ecNumber evidence="5">2.1.1.297</ecNumber>
    </recommendedName>
    <alternativeName>
        <fullName evidence="5">N5-glutamine methyltransferase PrmC</fullName>
    </alternativeName>
    <alternativeName>
        <fullName evidence="5">Protein-(glutamine-N5) MTase PrmC</fullName>
    </alternativeName>
    <alternativeName>
        <fullName evidence="5">Protein-glutamine N-methyltransferase PrmC</fullName>
    </alternativeName>
</protein>
<dbReference type="PANTHER" id="PTHR18895:SF74">
    <property type="entry name" value="MTRF1L RELEASE FACTOR GLUTAMINE METHYLTRANSFERASE"/>
    <property type="match status" value="1"/>
</dbReference>
<dbReference type="STRING" id="658057.SAMN04488032_11750"/>
<sequence length="283" mass="30342">MPASMPLTIQAALVLATRQLSDAGIAGASRDARILMAHVLDIDASRITMVAPEPIDQTAQTAFETCIARRAAREPVSHILGRRSFYGRDFSVTADVLDPRPETEILVEQSLLQPFSSVLDMGTGSGAILLTLLAEQPLAKGLGCDISPKALEVAQQNATQLGLTKQARWCPSDWFTDVSGTFDLIVSNPPYIALDEMQALSHELSHEPRLALTDEADGLTAYRIIADQALNFLSPRGRVLLEIGPTQGAAVADLMMAAGFKGVRVVADLDGRDRVVCAVAPRQ</sequence>
<dbReference type="PROSITE" id="PS00092">
    <property type="entry name" value="N6_MTASE"/>
    <property type="match status" value="1"/>
</dbReference>
<dbReference type="NCBIfam" id="TIGR00536">
    <property type="entry name" value="hemK_fam"/>
    <property type="match status" value="1"/>
</dbReference>
<name>A0A1Y5RTV9_9RHOB</name>
<dbReference type="InterPro" id="IPR050320">
    <property type="entry name" value="N5-glutamine_MTase"/>
</dbReference>
<feature type="binding site" evidence="5">
    <location>
        <position position="188"/>
    </location>
    <ligand>
        <name>S-adenosyl-L-methionine</name>
        <dbReference type="ChEBI" id="CHEBI:59789"/>
    </ligand>
</feature>
<keyword evidence="1 5" id="KW-0489">Methyltransferase</keyword>
<comment type="similarity">
    <text evidence="5">Belongs to the protein N5-glutamine methyltransferase family. PrmC subfamily.</text>
</comment>
<proteinExistence type="inferred from homology"/>
<dbReference type="Proteomes" id="UP000193307">
    <property type="component" value="Unassembled WGS sequence"/>
</dbReference>
<dbReference type="InterPro" id="IPR007848">
    <property type="entry name" value="Small_mtfrase_dom"/>
</dbReference>
<accession>A0A1Y5RTV9</accession>
<dbReference type="InterPro" id="IPR019874">
    <property type="entry name" value="RF_methyltr_PrmC"/>
</dbReference>
<keyword evidence="3 5" id="KW-0949">S-adenosyl-L-methionine</keyword>
<evidence type="ECO:0000313" key="8">
    <source>
        <dbReference type="EMBL" id="SLN22651.1"/>
    </source>
</evidence>
<comment type="function">
    <text evidence="5">Methylates the class 1 translation termination release factors RF1/PrfA and RF2/PrfB on the glutamine residue of the universally conserved GGQ motif.</text>
</comment>
<dbReference type="GO" id="GO:0102559">
    <property type="term" value="F:peptide chain release factor N(5)-glutamine methyltransferase activity"/>
    <property type="evidence" value="ECO:0007669"/>
    <property type="project" value="UniProtKB-EC"/>
</dbReference>
<organism evidence="8 9">
    <name type="scientific">Pacificibacter marinus</name>
    <dbReference type="NCBI Taxonomy" id="658057"/>
    <lineage>
        <taxon>Bacteria</taxon>
        <taxon>Pseudomonadati</taxon>
        <taxon>Pseudomonadota</taxon>
        <taxon>Alphaproteobacteria</taxon>
        <taxon>Rhodobacterales</taxon>
        <taxon>Roseobacteraceae</taxon>
        <taxon>Pacificibacter</taxon>
    </lineage>
</organism>
<dbReference type="Gene3D" id="1.10.8.10">
    <property type="entry name" value="DNA helicase RuvA subunit, C-terminal domain"/>
    <property type="match status" value="1"/>
</dbReference>
<evidence type="ECO:0000259" key="7">
    <source>
        <dbReference type="Pfam" id="PF17827"/>
    </source>
</evidence>
<dbReference type="EC" id="2.1.1.297" evidence="5"/>
<dbReference type="CDD" id="cd02440">
    <property type="entry name" value="AdoMet_MTases"/>
    <property type="match status" value="1"/>
</dbReference>
<feature type="domain" description="Methyltransferase small" evidence="6">
    <location>
        <begin position="103"/>
        <end position="207"/>
    </location>
</feature>